<dbReference type="GeneID" id="6189537"/>
<evidence type="ECO:0000259" key="2">
    <source>
        <dbReference type="PROSITE" id="PS50004"/>
    </source>
</evidence>
<dbReference type="KEGG" id="pan:PODANSg2342"/>
<dbReference type="AlphaFoldDB" id="B2AMN7"/>
<feature type="non-terminal residue" evidence="3">
    <location>
        <position position="1"/>
    </location>
</feature>
<proteinExistence type="predicted"/>
<protein>
    <submittedName>
        <fullName evidence="3">Podospora anserina S mat+ genomic DNA chromosome 5, supercontig 5</fullName>
    </submittedName>
</protein>
<dbReference type="Pfam" id="PF00168">
    <property type="entry name" value="C2"/>
    <property type="match status" value="1"/>
</dbReference>
<feature type="compositionally biased region" description="Basic and acidic residues" evidence="1">
    <location>
        <begin position="46"/>
        <end position="55"/>
    </location>
</feature>
<dbReference type="VEuPathDB" id="FungiDB:PODANS_5_4640"/>
<reference evidence="3" key="1">
    <citation type="journal article" date="2008" name="Genome Biol.">
        <title>The genome sequence of the model ascomycete fungus Podospora anserina.</title>
        <authorList>
            <person name="Espagne E."/>
            <person name="Lespinet O."/>
            <person name="Malagnac F."/>
            <person name="Da Silva C."/>
            <person name="Jaillon O."/>
            <person name="Porcel B.M."/>
            <person name="Couloux A."/>
            <person name="Aury J.-M."/>
            <person name="Segurens B."/>
            <person name="Poulain J."/>
            <person name="Anthouard V."/>
            <person name="Grossetete S."/>
            <person name="Khalili H."/>
            <person name="Coppin E."/>
            <person name="Dequard-Chablat M."/>
            <person name="Picard M."/>
            <person name="Contamine V."/>
            <person name="Arnaise S."/>
            <person name="Bourdais A."/>
            <person name="Berteaux-Lecellier V."/>
            <person name="Gautheret D."/>
            <person name="de Vries R.P."/>
            <person name="Battaglia E."/>
            <person name="Coutinho P.M."/>
            <person name="Danchin E.G.J."/>
            <person name="Henrissat B."/>
            <person name="El Khoury R."/>
            <person name="Sainsard-Chanet A."/>
            <person name="Boivin A."/>
            <person name="Pinan-Lucarre B."/>
            <person name="Sellem C.H."/>
            <person name="Debuchy R."/>
            <person name="Wincker P."/>
            <person name="Weissenbach J."/>
            <person name="Silar P."/>
        </authorList>
    </citation>
    <scope>NUCLEOTIDE SEQUENCE [LARGE SCALE GENOMIC DNA]</scope>
    <source>
        <strain evidence="3">S mat+</strain>
    </source>
</reference>
<feature type="compositionally biased region" description="Low complexity" evidence="1">
    <location>
        <begin position="693"/>
        <end position="704"/>
    </location>
</feature>
<feature type="region of interest" description="Disordered" evidence="1">
    <location>
        <begin position="536"/>
        <end position="704"/>
    </location>
</feature>
<accession>B2AMN7</accession>
<dbReference type="PROSITE" id="PS50004">
    <property type="entry name" value="C2"/>
    <property type="match status" value="1"/>
</dbReference>
<dbReference type="GO" id="GO:0010628">
    <property type="term" value="P:positive regulation of gene expression"/>
    <property type="evidence" value="ECO:0007669"/>
    <property type="project" value="TreeGrafter"/>
</dbReference>
<feature type="region of interest" description="Disordered" evidence="1">
    <location>
        <begin position="429"/>
        <end position="476"/>
    </location>
</feature>
<dbReference type="InterPro" id="IPR035892">
    <property type="entry name" value="C2_domain_sf"/>
</dbReference>
<feature type="compositionally biased region" description="Low complexity" evidence="1">
    <location>
        <begin position="437"/>
        <end position="446"/>
    </location>
</feature>
<dbReference type="RefSeq" id="XP_001905318.1">
    <property type="nucleotide sequence ID" value="XM_001905283.1"/>
</dbReference>
<organism evidence="3">
    <name type="scientific">Podospora anserina (strain S / ATCC MYA-4624 / DSM 980 / FGSC 10383)</name>
    <name type="common">Pleurage anserina</name>
    <dbReference type="NCBI Taxonomy" id="515849"/>
    <lineage>
        <taxon>Eukaryota</taxon>
        <taxon>Fungi</taxon>
        <taxon>Dikarya</taxon>
        <taxon>Ascomycota</taxon>
        <taxon>Pezizomycotina</taxon>
        <taxon>Sordariomycetes</taxon>
        <taxon>Sordariomycetidae</taxon>
        <taxon>Sordariales</taxon>
        <taxon>Podosporaceae</taxon>
        <taxon>Podospora</taxon>
        <taxon>Podospora anserina</taxon>
    </lineage>
</organism>
<dbReference type="SUPFAM" id="SSF49562">
    <property type="entry name" value="C2 domain (Calcium/lipid-binding domain, CaLB)"/>
    <property type="match status" value="1"/>
</dbReference>
<evidence type="ECO:0000256" key="1">
    <source>
        <dbReference type="SAM" id="MobiDB-lite"/>
    </source>
</evidence>
<dbReference type="HOGENOM" id="CLU_022666_2_0_1"/>
<dbReference type="Gene3D" id="2.60.40.150">
    <property type="entry name" value="C2 domain"/>
    <property type="match status" value="1"/>
</dbReference>
<feature type="region of interest" description="Disordered" evidence="1">
    <location>
        <begin position="1"/>
        <end position="70"/>
    </location>
</feature>
<feature type="compositionally biased region" description="Low complexity" evidence="1">
    <location>
        <begin position="542"/>
        <end position="551"/>
    </location>
</feature>
<dbReference type="EMBL" id="CU633871">
    <property type="protein sequence ID" value="CAP65227.1"/>
    <property type="molecule type" value="Genomic_DNA"/>
</dbReference>
<feature type="compositionally biased region" description="Basic and acidic residues" evidence="1">
    <location>
        <begin position="624"/>
        <end position="682"/>
    </location>
</feature>
<reference evidence="3" key="2">
    <citation type="submission" date="2008-07" db="EMBL/GenBank/DDBJ databases">
        <authorList>
            <person name="Genoscope - CEA"/>
        </authorList>
    </citation>
    <scope>NUCLEOTIDE SEQUENCE</scope>
    <source>
        <strain evidence="3">S mat+</strain>
    </source>
</reference>
<feature type="domain" description="C2" evidence="2">
    <location>
        <begin position="60"/>
        <end position="191"/>
    </location>
</feature>
<dbReference type="PANTHER" id="PTHR47800">
    <property type="entry name" value="C2 DOMAIN-CONTAINING PROTEIN"/>
    <property type="match status" value="1"/>
</dbReference>
<dbReference type="InterPro" id="IPR000008">
    <property type="entry name" value="C2_dom"/>
</dbReference>
<sequence>TISPAHARVLRDSNSPSSSMSAPPDQATVDAPPKRNGTTTSALLEKYAKQKERIKTKTGPPGGFDPTPLPDAPPGYTVKFTFYRAFHLPIADLHLHSSDPFIHATLLHAAPTRHKEDPVLTRRTRTLRRTTEPEWREEWIVANVPASGFALKCRLYDEDWPDHDDRLGNVTVRVPHVSEDWEGFGPEGKIFEVKKRSGSRRAYFVHGIRSVFCRNVPLTPRMQLGIEVLGKSDPPHAQVYTVGPTHWVKHYSPMIGWVTGVKVNKDADNDATSSIHSKKSRRTKKFDFQANEIQLAGPVPPKLYHRYVEFRPMIGRMFSSKGLRGRILNAVLHKQHHRIYNFDSSTEYGNFEACSEEASLQFLKMVHFDEGGRIFTYVITLDGLMRFTETGKEFGIDLLSKHSMHSDVATYIACSGEFFIRRLAHPRKSHHRHHSHVSSGESSSTQPPTPPTHPPNENIGDGPPKSPPPPKPQLYQLIIDNDSGTYRPDKSVLPDLQKFLERNLPGMEIKAMHCDEEELKKMKKIQMEIKKKEGPAVRMVLNRSPSNSSFSSDDESRLGDLTNLGDDDDDEGGGLGLRSKKERAFDLVQEPQRWREVIGYPKKRKMGDLEKGKGLDGTGDEDEKVGGKVREEVEEEGVKEGGDGKADGDVKGHGGKTKVDGDVKDLSDSKEQDEKREEKSGDTEGNGSGNGNGDAASSGVETKA</sequence>
<evidence type="ECO:0000313" key="3">
    <source>
        <dbReference type="EMBL" id="CAP65227.1"/>
    </source>
</evidence>
<gene>
    <name evidence="3" type="ORF">PODANS_5_4640</name>
</gene>
<dbReference type="SMART" id="SM00239">
    <property type="entry name" value="C2"/>
    <property type="match status" value="1"/>
</dbReference>
<name>B2AMN7_PODAN</name>
<dbReference type="OrthoDB" id="73919at2759"/>
<dbReference type="PANTHER" id="PTHR47800:SF5">
    <property type="entry name" value="FER-1-LIKE PROTEIN 6"/>
    <property type="match status" value="1"/>
</dbReference>
<feature type="compositionally biased region" description="Low complexity" evidence="1">
    <location>
        <begin position="13"/>
        <end position="24"/>
    </location>
</feature>